<dbReference type="InterPro" id="IPR001647">
    <property type="entry name" value="HTH_TetR"/>
</dbReference>
<dbReference type="InterPro" id="IPR023772">
    <property type="entry name" value="DNA-bd_HTH_TetR-type_CS"/>
</dbReference>
<dbReference type="Gene3D" id="1.10.357.10">
    <property type="entry name" value="Tetracycline Repressor, domain 2"/>
    <property type="match status" value="1"/>
</dbReference>
<accession>A0A6J6Q676</accession>
<dbReference type="Pfam" id="PF00440">
    <property type="entry name" value="TetR_N"/>
    <property type="match status" value="1"/>
</dbReference>
<dbReference type="InterPro" id="IPR009057">
    <property type="entry name" value="Homeodomain-like_sf"/>
</dbReference>
<reference evidence="3" key="1">
    <citation type="submission" date="2020-05" db="EMBL/GenBank/DDBJ databases">
        <authorList>
            <person name="Chiriac C."/>
            <person name="Salcher M."/>
            <person name="Ghai R."/>
            <person name="Kavagutti S V."/>
        </authorList>
    </citation>
    <scope>NUCLEOTIDE SEQUENCE</scope>
</reference>
<dbReference type="PROSITE" id="PS01081">
    <property type="entry name" value="HTH_TETR_1"/>
    <property type="match status" value="1"/>
</dbReference>
<sequence>MARNRAALIKAGQEVLADLGPGATIEQLASHAQVSPTTIYKYFSSKEVLFSEAISEMYQEWIIWAYNGAPPGGSLETTLDTGRKLFWVKQSHPLFAKILHNTLRDPSFLIAANRIGAEAVFKNYAKLGILANDDFDKRFILWSYCYVGILTSVHLTGELSPTQAEESLGLALSIWGLSEAKAKKMMARPLVFGTVE</sequence>
<dbReference type="EMBL" id="CAEZXV010000085">
    <property type="protein sequence ID" value="CAB4706002.1"/>
    <property type="molecule type" value="Genomic_DNA"/>
</dbReference>
<dbReference type="GO" id="GO:0003677">
    <property type="term" value="F:DNA binding"/>
    <property type="evidence" value="ECO:0007669"/>
    <property type="project" value="UniProtKB-KW"/>
</dbReference>
<dbReference type="PROSITE" id="PS50977">
    <property type="entry name" value="HTH_TETR_2"/>
    <property type="match status" value="1"/>
</dbReference>
<gene>
    <name evidence="3" type="ORF">UFOPK2598_00834</name>
</gene>
<proteinExistence type="predicted"/>
<organism evidence="3">
    <name type="scientific">freshwater metagenome</name>
    <dbReference type="NCBI Taxonomy" id="449393"/>
    <lineage>
        <taxon>unclassified sequences</taxon>
        <taxon>metagenomes</taxon>
        <taxon>ecological metagenomes</taxon>
    </lineage>
</organism>
<evidence type="ECO:0000313" key="3">
    <source>
        <dbReference type="EMBL" id="CAB4706002.1"/>
    </source>
</evidence>
<feature type="domain" description="HTH tetR-type" evidence="2">
    <location>
        <begin position="2"/>
        <end position="61"/>
    </location>
</feature>
<evidence type="ECO:0000256" key="1">
    <source>
        <dbReference type="ARBA" id="ARBA00023125"/>
    </source>
</evidence>
<keyword evidence="1" id="KW-0238">DNA-binding</keyword>
<evidence type="ECO:0000259" key="2">
    <source>
        <dbReference type="PROSITE" id="PS50977"/>
    </source>
</evidence>
<dbReference type="SUPFAM" id="SSF46689">
    <property type="entry name" value="Homeodomain-like"/>
    <property type="match status" value="1"/>
</dbReference>
<dbReference type="PRINTS" id="PR00455">
    <property type="entry name" value="HTHTETR"/>
</dbReference>
<name>A0A6J6Q676_9ZZZZ</name>
<dbReference type="AlphaFoldDB" id="A0A6J6Q676"/>
<protein>
    <submittedName>
        <fullName evidence="3">Unannotated protein</fullName>
    </submittedName>
</protein>